<evidence type="ECO:0000313" key="7">
    <source>
        <dbReference type="EMBL" id="MCP1102946.1"/>
    </source>
</evidence>
<evidence type="ECO:0000256" key="3">
    <source>
        <dbReference type="ARBA" id="ARBA00022823"/>
    </source>
</evidence>
<dbReference type="Proteomes" id="UP001523566">
    <property type="component" value="Unassembled WGS sequence"/>
</dbReference>
<organism evidence="7 8">
    <name type="scientific">Aequitasia blattaphilus</name>
    <dbReference type="NCBI Taxonomy" id="2949332"/>
    <lineage>
        <taxon>Bacteria</taxon>
        <taxon>Bacillati</taxon>
        <taxon>Bacillota</taxon>
        <taxon>Clostridia</taxon>
        <taxon>Lachnospirales</taxon>
        <taxon>Lachnospiraceae</taxon>
        <taxon>Aequitasia</taxon>
    </lineage>
</organism>
<evidence type="ECO:0000259" key="5">
    <source>
        <dbReference type="PROSITE" id="PS50968"/>
    </source>
</evidence>
<dbReference type="InterPro" id="IPR011053">
    <property type="entry name" value="Single_hybrid_motif"/>
</dbReference>
<dbReference type="Pfam" id="PF02817">
    <property type="entry name" value="E3_binding"/>
    <property type="match status" value="1"/>
</dbReference>
<dbReference type="SUPFAM" id="SSF52777">
    <property type="entry name" value="CoA-dependent acyltransferases"/>
    <property type="match status" value="1"/>
</dbReference>
<dbReference type="PROSITE" id="PS50968">
    <property type="entry name" value="BIOTINYL_LIPOYL"/>
    <property type="match status" value="1"/>
</dbReference>
<dbReference type="PROSITE" id="PS51826">
    <property type="entry name" value="PSBD"/>
    <property type="match status" value="2"/>
</dbReference>
<dbReference type="InterPro" id="IPR003016">
    <property type="entry name" value="2-oxoA_DH_lipoyl-BS"/>
</dbReference>
<name>A0ABT1EAT7_9FIRM</name>
<evidence type="ECO:0000259" key="6">
    <source>
        <dbReference type="PROSITE" id="PS51826"/>
    </source>
</evidence>
<dbReference type="PROSITE" id="PS00189">
    <property type="entry name" value="LIPOYL"/>
    <property type="match status" value="1"/>
</dbReference>
<dbReference type="InterPro" id="IPR004167">
    <property type="entry name" value="PSBD"/>
</dbReference>
<dbReference type="EMBL" id="JAMZFW010000015">
    <property type="protein sequence ID" value="MCP1102946.1"/>
    <property type="molecule type" value="Genomic_DNA"/>
</dbReference>
<evidence type="ECO:0000256" key="2">
    <source>
        <dbReference type="ARBA" id="ARBA00007317"/>
    </source>
</evidence>
<evidence type="ECO:0000256" key="1">
    <source>
        <dbReference type="ARBA" id="ARBA00001938"/>
    </source>
</evidence>
<feature type="domain" description="Lipoyl-binding" evidence="5">
    <location>
        <begin position="2"/>
        <end position="77"/>
    </location>
</feature>
<sequence length="446" mass="47975">MAEVICMPKLGFNMDEGQLVRWCKSVGEEVKKGDVLFEINTDKTTMPVESTDEGFLLKTMLEENEYAEVFTPIAVVGGKDENPEAVLQAYGGGESTSAEETPVVEAAPAEEKAAPQTEVAVGDLKLTPKAKRMIQEEGIDPQSLSSIEGTGYEGGITAKDIKASPLARKLADKTGVDLSTVTGTGVGGKVMKADVLEAKKTAEEPKAEPVSSCCSKKVASTVPYKGIRKIIGEKLAESKFTAPHLYFTDAIDTTNMTAFRKEMNEVSERKITVSDILVYAASKALTKYPGINTSLVDGNIITYESTNVGVAVAGDNGLIVPVIKNVQEKTLTKVSEENRDLVDRAKEGKLSPEEYSGGTFSISNLGMFGIGNFTAIINPPESAILSVSSVRKTPIVVEEDGEDKVVIRPMMNIQLTVDHRVIDGLLAAQFVAYLKELLENPLKILM</sequence>
<evidence type="ECO:0000313" key="8">
    <source>
        <dbReference type="Proteomes" id="UP001523566"/>
    </source>
</evidence>
<protein>
    <recommendedName>
        <fullName evidence="4">Dihydrolipoamide acetyltransferase component of pyruvate dehydrogenase complex</fullName>
        <ecNumber evidence="4">2.3.1.-</ecNumber>
    </recommendedName>
</protein>
<dbReference type="EC" id="2.3.1.-" evidence="4"/>
<dbReference type="Gene3D" id="3.30.559.10">
    <property type="entry name" value="Chloramphenicol acetyltransferase-like domain"/>
    <property type="match status" value="1"/>
</dbReference>
<feature type="domain" description="Peripheral subunit-binding (PSBD)" evidence="6">
    <location>
        <begin position="125"/>
        <end position="165"/>
    </location>
</feature>
<dbReference type="PANTHER" id="PTHR23151">
    <property type="entry name" value="DIHYDROLIPOAMIDE ACETYL/SUCCINYL-TRANSFERASE-RELATED"/>
    <property type="match status" value="1"/>
</dbReference>
<comment type="caution">
    <text evidence="7">The sequence shown here is derived from an EMBL/GenBank/DDBJ whole genome shotgun (WGS) entry which is preliminary data.</text>
</comment>
<dbReference type="Gene3D" id="4.10.320.10">
    <property type="entry name" value="E3-binding domain"/>
    <property type="match status" value="2"/>
</dbReference>
<dbReference type="InterPro" id="IPR023213">
    <property type="entry name" value="CAT-like_dom_sf"/>
</dbReference>
<dbReference type="Gene3D" id="2.40.50.100">
    <property type="match status" value="1"/>
</dbReference>
<dbReference type="CDD" id="cd06849">
    <property type="entry name" value="lipoyl_domain"/>
    <property type="match status" value="1"/>
</dbReference>
<dbReference type="Pfam" id="PF00364">
    <property type="entry name" value="Biotin_lipoyl"/>
    <property type="match status" value="1"/>
</dbReference>
<keyword evidence="8" id="KW-1185">Reference proteome</keyword>
<proteinExistence type="inferred from homology"/>
<dbReference type="SUPFAM" id="SSF47005">
    <property type="entry name" value="Peripheral subunit-binding domain of 2-oxo acid dehydrogenase complex"/>
    <property type="match status" value="2"/>
</dbReference>
<dbReference type="SUPFAM" id="SSF51230">
    <property type="entry name" value="Single hybrid motif"/>
    <property type="match status" value="1"/>
</dbReference>
<dbReference type="InterPro" id="IPR045257">
    <property type="entry name" value="E2/Pdx1"/>
</dbReference>
<dbReference type="InterPro" id="IPR001078">
    <property type="entry name" value="2-oxoacid_DH_actylTfrase"/>
</dbReference>
<feature type="domain" description="Peripheral subunit-binding (PSBD)" evidence="6">
    <location>
        <begin position="162"/>
        <end position="199"/>
    </location>
</feature>
<gene>
    <name evidence="7" type="ORF">NK125_11005</name>
</gene>
<keyword evidence="4" id="KW-0808">Transferase</keyword>
<keyword evidence="4" id="KW-0012">Acyltransferase</keyword>
<comment type="cofactor">
    <cofactor evidence="1 4">
        <name>(R)-lipoate</name>
        <dbReference type="ChEBI" id="CHEBI:83088"/>
    </cofactor>
</comment>
<evidence type="ECO:0000256" key="4">
    <source>
        <dbReference type="RuleBase" id="RU003423"/>
    </source>
</evidence>
<dbReference type="InterPro" id="IPR000089">
    <property type="entry name" value="Biotin_lipoyl"/>
</dbReference>
<reference evidence="7 8" key="1">
    <citation type="journal article" date="2022" name="Genome Biol. Evol.">
        <title>Host diet, physiology and behaviors set the stage for Lachnospiraceae cladogenesis.</title>
        <authorList>
            <person name="Vera-Ponce De Leon A."/>
            <person name="Schneider M."/>
            <person name="Jahnes B.C."/>
            <person name="Sadowski V."/>
            <person name="Camuy-Velez L.A."/>
            <person name="Duan J."/>
            <person name="Sabree Z.L."/>
        </authorList>
    </citation>
    <scope>NUCLEOTIDE SEQUENCE [LARGE SCALE GENOMIC DNA]</scope>
    <source>
        <strain evidence="7 8">PAL113</strain>
    </source>
</reference>
<accession>A0ABT1EAT7</accession>
<dbReference type="InterPro" id="IPR036625">
    <property type="entry name" value="E3-bd_dom_sf"/>
</dbReference>
<dbReference type="PANTHER" id="PTHR23151:SF90">
    <property type="entry name" value="DIHYDROLIPOYLLYSINE-RESIDUE ACETYLTRANSFERASE COMPONENT OF PYRUVATE DEHYDROGENASE COMPLEX, MITOCHONDRIAL-RELATED"/>
    <property type="match status" value="1"/>
</dbReference>
<dbReference type="Pfam" id="PF00198">
    <property type="entry name" value="2-oxoacid_dh"/>
    <property type="match status" value="1"/>
</dbReference>
<dbReference type="RefSeq" id="WP_262066732.1">
    <property type="nucleotide sequence ID" value="NZ_JAMXOD010000015.1"/>
</dbReference>
<keyword evidence="3 4" id="KW-0450">Lipoyl</keyword>
<comment type="similarity">
    <text evidence="2 4">Belongs to the 2-oxoacid dehydrogenase family.</text>
</comment>